<keyword evidence="1" id="KW-0472">Membrane</keyword>
<dbReference type="InterPro" id="IPR029787">
    <property type="entry name" value="Nucleotide_cyclase"/>
</dbReference>
<name>A0A562QIG2_9PSED</name>
<evidence type="ECO:0000259" key="2">
    <source>
        <dbReference type="PROSITE" id="PS50112"/>
    </source>
</evidence>
<reference evidence="5 6" key="1">
    <citation type="journal article" date="2015" name="Stand. Genomic Sci.">
        <title>Genomic Encyclopedia of Bacterial and Archaeal Type Strains, Phase III: the genomes of soil and plant-associated and newly described type strains.</title>
        <authorList>
            <person name="Whitman W.B."/>
            <person name="Woyke T."/>
            <person name="Klenk H.P."/>
            <person name="Zhou Y."/>
            <person name="Lilburn T.G."/>
            <person name="Beck B.J."/>
            <person name="De Vos P."/>
            <person name="Vandamme P."/>
            <person name="Eisen J.A."/>
            <person name="Garrity G."/>
            <person name="Hugenholtz P."/>
            <person name="Kyrpides N.C."/>
        </authorList>
    </citation>
    <scope>NUCLEOTIDE SEQUENCE [LARGE SCALE GENOMIC DNA]</scope>
    <source>
        <strain evidence="5 6">CGMCC 1.6858</strain>
    </source>
</reference>
<feature type="domain" description="GGDEF" evidence="4">
    <location>
        <begin position="472"/>
        <end position="605"/>
    </location>
</feature>
<dbReference type="OrthoDB" id="9804951at2"/>
<dbReference type="PANTHER" id="PTHR44757:SF10">
    <property type="entry name" value="MEMBRANE PROTEIN"/>
    <property type="match status" value="1"/>
</dbReference>
<protein>
    <submittedName>
        <fullName evidence="5">PAS domain S-box-containing protein/diguanylate cyclase (GGDEF)-like protein</fullName>
    </submittedName>
</protein>
<dbReference type="PROSITE" id="PS50887">
    <property type="entry name" value="GGDEF"/>
    <property type="match status" value="1"/>
</dbReference>
<evidence type="ECO:0000313" key="5">
    <source>
        <dbReference type="EMBL" id="TWI56542.1"/>
    </source>
</evidence>
<sequence length="882" mass="97619">MPLLPSALPDDTPTRTHADLARRANLGFMGLMLGLFFIASIALIRIALSLNEHEQKYNQIDARRTLDHRQEITTTVLTDYAFWDDAYDYTHNRIDLDWVYERNNIGPSLFDIYKIEGVFVIGPDNATRYGLIEGQLSSQQALNWIKGDLPTLLAQARQRAAHDTYAHGYFLANGQPAVVSAAVIKPTELAPGQSIDQLSLLLFVDILTPPKLASMAEGLRLLELQAALLESAPTNETARQNVPVIFAGDAGPPLALYWQPEKPGDALLHVLLPLLILTALIFAFLAWRLQCRAVAAARLIDVSHEKLKKNEEALRHNKARFKDIAEASSDWIWETDTQRTVTYLSERFTTVTGHPVSAWLGRSLDELLIHNAEAFETLATTSAGHCSRVPLQCQLIDRQQRQRRCTLSVRTITRDGLLYGYRGTVCDVTEELEAKARVAHLSQHDVLTGLPNRPHMHTYLQRCLDAGPTLKKPCLVLSLDLDRFKSVNDTLGPVAGDKVLMEVAFRLQKAVGAEGFVARLGADEFILILQGPGQPCAIASLCEHLLALLGKPFLFGEHEITLSASIGLAQAPLDSLQANELLRYADIALSEAKTQGRNVWQVYSYEMNERIVQRRQTELDLKQALSSDELRLEFQPRYNLHGTDRRLAGAEVLVRWAHPSRGYLSPAHFITIAEETGLIVPLSDWVLLHGCREAASWDNGLFISVNLSPVEFHRGDLVKRVQTALDLTGLPAERLELEITESVMIEDAQGALVLMGELKALGIRLAMDDFGTGYSSLSYLRTYPFDGLKIDRSFIADLNGSADDQAIIEAIVGLGRALSLTITAEGVETQAQLDELIRVGCHQVQGYYLGRPMPVEALKKQMTTLTASAEESGTPVFAGEGI</sequence>
<dbReference type="PROSITE" id="PS50883">
    <property type="entry name" value="EAL"/>
    <property type="match status" value="1"/>
</dbReference>
<dbReference type="NCBIfam" id="TIGR00254">
    <property type="entry name" value="GGDEF"/>
    <property type="match status" value="1"/>
</dbReference>
<feature type="domain" description="PAS" evidence="2">
    <location>
        <begin position="317"/>
        <end position="370"/>
    </location>
</feature>
<evidence type="ECO:0000313" key="6">
    <source>
        <dbReference type="Proteomes" id="UP000316905"/>
    </source>
</evidence>
<organism evidence="5 6">
    <name type="scientific">Pseudomonas duriflava</name>
    <dbReference type="NCBI Taxonomy" id="459528"/>
    <lineage>
        <taxon>Bacteria</taxon>
        <taxon>Pseudomonadati</taxon>
        <taxon>Pseudomonadota</taxon>
        <taxon>Gammaproteobacteria</taxon>
        <taxon>Pseudomonadales</taxon>
        <taxon>Pseudomonadaceae</taxon>
        <taxon>Pseudomonas</taxon>
    </lineage>
</organism>
<dbReference type="CDD" id="cd01948">
    <property type="entry name" value="EAL"/>
    <property type="match status" value="1"/>
</dbReference>
<dbReference type="SMART" id="SM00267">
    <property type="entry name" value="GGDEF"/>
    <property type="match status" value="1"/>
</dbReference>
<dbReference type="Gene3D" id="3.30.450.20">
    <property type="entry name" value="PAS domain"/>
    <property type="match status" value="1"/>
</dbReference>
<comment type="caution">
    <text evidence="5">The sequence shown here is derived from an EMBL/GenBank/DDBJ whole genome shotgun (WGS) entry which is preliminary data.</text>
</comment>
<keyword evidence="6" id="KW-1185">Reference proteome</keyword>
<dbReference type="Proteomes" id="UP000316905">
    <property type="component" value="Unassembled WGS sequence"/>
</dbReference>
<proteinExistence type="predicted"/>
<dbReference type="Pfam" id="PF05228">
    <property type="entry name" value="CHASE4"/>
    <property type="match status" value="1"/>
</dbReference>
<dbReference type="AlphaFoldDB" id="A0A562QIG2"/>
<evidence type="ECO:0000259" key="3">
    <source>
        <dbReference type="PROSITE" id="PS50883"/>
    </source>
</evidence>
<dbReference type="InterPro" id="IPR001633">
    <property type="entry name" value="EAL_dom"/>
</dbReference>
<dbReference type="PROSITE" id="PS50112">
    <property type="entry name" value="PAS"/>
    <property type="match status" value="1"/>
</dbReference>
<evidence type="ECO:0000259" key="4">
    <source>
        <dbReference type="PROSITE" id="PS50887"/>
    </source>
</evidence>
<accession>A0A562QIG2</accession>
<dbReference type="GO" id="GO:0006355">
    <property type="term" value="P:regulation of DNA-templated transcription"/>
    <property type="evidence" value="ECO:0007669"/>
    <property type="project" value="InterPro"/>
</dbReference>
<dbReference type="InterPro" id="IPR043128">
    <property type="entry name" value="Rev_trsase/Diguanyl_cyclase"/>
</dbReference>
<dbReference type="EMBL" id="VLKY01000003">
    <property type="protein sequence ID" value="TWI56542.1"/>
    <property type="molecule type" value="Genomic_DNA"/>
</dbReference>
<dbReference type="PANTHER" id="PTHR44757">
    <property type="entry name" value="DIGUANYLATE CYCLASE DGCP"/>
    <property type="match status" value="1"/>
</dbReference>
<dbReference type="SUPFAM" id="SSF141868">
    <property type="entry name" value="EAL domain-like"/>
    <property type="match status" value="1"/>
</dbReference>
<dbReference type="SUPFAM" id="SSF55785">
    <property type="entry name" value="PYP-like sensor domain (PAS domain)"/>
    <property type="match status" value="1"/>
</dbReference>
<dbReference type="InterPro" id="IPR000014">
    <property type="entry name" value="PAS"/>
</dbReference>
<dbReference type="InterPro" id="IPR007892">
    <property type="entry name" value="CHASE4"/>
</dbReference>
<evidence type="ECO:0000256" key="1">
    <source>
        <dbReference type="SAM" id="Phobius"/>
    </source>
</evidence>
<dbReference type="InterPro" id="IPR035965">
    <property type="entry name" value="PAS-like_dom_sf"/>
</dbReference>
<dbReference type="InterPro" id="IPR035919">
    <property type="entry name" value="EAL_sf"/>
</dbReference>
<feature type="transmembrane region" description="Helical" evidence="1">
    <location>
        <begin position="26"/>
        <end position="48"/>
    </location>
</feature>
<dbReference type="Pfam" id="PF00990">
    <property type="entry name" value="GGDEF"/>
    <property type="match status" value="1"/>
</dbReference>
<keyword evidence="1" id="KW-1133">Transmembrane helix</keyword>
<dbReference type="InterPro" id="IPR013767">
    <property type="entry name" value="PAS_fold"/>
</dbReference>
<feature type="domain" description="EAL" evidence="3">
    <location>
        <begin position="614"/>
        <end position="866"/>
    </location>
</feature>
<dbReference type="SMART" id="SM00052">
    <property type="entry name" value="EAL"/>
    <property type="match status" value="1"/>
</dbReference>
<keyword evidence="1" id="KW-0812">Transmembrane</keyword>
<feature type="transmembrane region" description="Helical" evidence="1">
    <location>
        <begin position="266"/>
        <end position="287"/>
    </location>
</feature>
<dbReference type="Gene3D" id="3.30.70.270">
    <property type="match status" value="1"/>
</dbReference>
<dbReference type="RefSeq" id="WP_158635409.1">
    <property type="nucleotide sequence ID" value="NZ_VLKY01000003.1"/>
</dbReference>
<dbReference type="Pfam" id="PF00563">
    <property type="entry name" value="EAL"/>
    <property type="match status" value="1"/>
</dbReference>
<dbReference type="InterPro" id="IPR000160">
    <property type="entry name" value="GGDEF_dom"/>
</dbReference>
<dbReference type="CDD" id="cd00130">
    <property type="entry name" value="PAS"/>
    <property type="match status" value="1"/>
</dbReference>
<dbReference type="NCBIfam" id="TIGR00229">
    <property type="entry name" value="sensory_box"/>
    <property type="match status" value="1"/>
</dbReference>
<dbReference type="InterPro" id="IPR052155">
    <property type="entry name" value="Biofilm_reg_signaling"/>
</dbReference>
<dbReference type="CDD" id="cd01949">
    <property type="entry name" value="GGDEF"/>
    <property type="match status" value="1"/>
</dbReference>
<dbReference type="SMART" id="SM00091">
    <property type="entry name" value="PAS"/>
    <property type="match status" value="1"/>
</dbReference>
<dbReference type="SUPFAM" id="SSF55073">
    <property type="entry name" value="Nucleotide cyclase"/>
    <property type="match status" value="1"/>
</dbReference>
<dbReference type="Gene3D" id="3.20.20.450">
    <property type="entry name" value="EAL domain"/>
    <property type="match status" value="1"/>
</dbReference>
<dbReference type="Pfam" id="PF00989">
    <property type="entry name" value="PAS"/>
    <property type="match status" value="1"/>
</dbReference>
<gene>
    <name evidence="5" type="ORF">IQ22_00992</name>
</gene>